<keyword evidence="8" id="KW-0464">Manganese</keyword>
<keyword evidence="6" id="KW-0378">Hydrolase</keyword>
<dbReference type="GO" id="GO:0030145">
    <property type="term" value="F:manganese ion binding"/>
    <property type="evidence" value="ECO:0007669"/>
    <property type="project" value="InterPro"/>
</dbReference>
<evidence type="ECO:0000256" key="7">
    <source>
        <dbReference type="ARBA" id="ARBA00022884"/>
    </source>
</evidence>
<protein>
    <recommendedName>
        <fullName evidence="10">Nudix hydrolase domain-containing protein</fullName>
    </recommendedName>
</protein>
<keyword evidence="12" id="KW-1185">Reference proteome</keyword>
<comment type="caution">
    <text evidence="11">The sequence shown here is derived from an EMBL/GenBank/DDBJ whole genome shotgun (WGS) entry which is preliminary data.</text>
</comment>
<evidence type="ECO:0000256" key="6">
    <source>
        <dbReference type="ARBA" id="ARBA00022801"/>
    </source>
</evidence>
<dbReference type="GO" id="GO:0000184">
    <property type="term" value="P:nuclear-transcribed mRNA catabolic process, nonsense-mediated decay"/>
    <property type="evidence" value="ECO:0007669"/>
    <property type="project" value="InterPro"/>
</dbReference>
<dbReference type="CDD" id="cd03672">
    <property type="entry name" value="NUDIX_Dcp2p_Nudt20"/>
    <property type="match status" value="1"/>
</dbReference>
<gene>
    <name evidence="11" type="ORF">Agub_g5313</name>
</gene>
<evidence type="ECO:0000256" key="8">
    <source>
        <dbReference type="ARBA" id="ARBA00023211"/>
    </source>
</evidence>
<dbReference type="EMBL" id="BMAR01000007">
    <property type="protein sequence ID" value="GFR44146.1"/>
    <property type="molecule type" value="Genomic_DNA"/>
</dbReference>
<feature type="compositionally biased region" description="Low complexity" evidence="9">
    <location>
        <begin position="283"/>
        <end position="293"/>
    </location>
</feature>
<evidence type="ECO:0000256" key="3">
    <source>
        <dbReference type="ARBA" id="ARBA00005279"/>
    </source>
</evidence>
<dbReference type="InterPro" id="IPR015797">
    <property type="entry name" value="NUDIX_hydrolase-like_dom_sf"/>
</dbReference>
<dbReference type="GO" id="GO:0140933">
    <property type="term" value="F:5'-(N(7)-methylguanosine 5'-triphospho)-[mRNA] hydrolase activity"/>
    <property type="evidence" value="ECO:0007669"/>
    <property type="project" value="InterPro"/>
</dbReference>
<keyword evidence="5" id="KW-0479">Metal-binding</keyword>
<comment type="similarity">
    <text evidence="3">Belongs to the Nudix hydrolase family. DCP2 subfamily.</text>
</comment>
<feature type="region of interest" description="Disordered" evidence="9">
    <location>
        <begin position="258"/>
        <end position="293"/>
    </location>
</feature>
<dbReference type="SUPFAM" id="SSF55811">
    <property type="entry name" value="Nudix"/>
    <property type="match status" value="1"/>
</dbReference>
<dbReference type="AlphaFoldDB" id="A0AAD3DQP0"/>
<keyword evidence="4" id="KW-0963">Cytoplasm</keyword>
<comment type="subcellular location">
    <subcellularLocation>
        <location evidence="2">Cytoplasm</location>
    </subcellularLocation>
</comment>
<feature type="compositionally biased region" description="Low complexity" evidence="9">
    <location>
        <begin position="436"/>
        <end position="462"/>
    </location>
</feature>
<evidence type="ECO:0000259" key="10">
    <source>
        <dbReference type="PROSITE" id="PS51462"/>
    </source>
</evidence>
<evidence type="ECO:0000313" key="11">
    <source>
        <dbReference type="EMBL" id="GFR44146.1"/>
    </source>
</evidence>
<dbReference type="InterPro" id="IPR020084">
    <property type="entry name" value="NUDIX_hydrolase_CS"/>
</dbReference>
<dbReference type="Pfam" id="PF00293">
    <property type="entry name" value="NUDIX"/>
    <property type="match status" value="1"/>
</dbReference>
<comment type="cofactor">
    <cofactor evidence="1">
        <name>Mn(2+)</name>
        <dbReference type="ChEBI" id="CHEBI:29035"/>
    </cofactor>
</comment>
<feature type="domain" description="Nudix hydrolase" evidence="10">
    <location>
        <begin position="105"/>
        <end position="235"/>
    </location>
</feature>
<evidence type="ECO:0000256" key="1">
    <source>
        <dbReference type="ARBA" id="ARBA00001936"/>
    </source>
</evidence>
<dbReference type="PROSITE" id="PS00893">
    <property type="entry name" value="NUDIX_BOX"/>
    <property type="match status" value="1"/>
</dbReference>
<dbReference type="InterPro" id="IPR036189">
    <property type="entry name" value="DCP2_BoxA_sf"/>
</dbReference>
<accession>A0AAD3DQP0</accession>
<dbReference type="InterPro" id="IPR007722">
    <property type="entry name" value="DCP2_BoxA"/>
</dbReference>
<dbReference type="GO" id="GO:0005737">
    <property type="term" value="C:cytoplasm"/>
    <property type="evidence" value="ECO:0007669"/>
    <property type="project" value="UniProtKB-SubCell"/>
</dbReference>
<dbReference type="PANTHER" id="PTHR23114">
    <property type="entry name" value="M7GPPPN-MRNA HYDROLASE"/>
    <property type="match status" value="1"/>
</dbReference>
<dbReference type="GO" id="GO:0003723">
    <property type="term" value="F:RNA binding"/>
    <property type="evidence" value="ECO:0007669"/>
    <property type="project" value="UniProtKB-KW"/>
</dbReference>
<dbReference type="Pfam" id="PF05026">
    <property type="entry name" value="DCP2"/>
    <property type="match status" value="1"/>
</dbReference>
<dbReference type="GO" id="GO:0000290">
    <property type="term" value="P:deadenylation-dependent decapping of nuclear-transcribed mRNA"/>
    <property type="evidence" value="ECO:0007669"/>
    <property type="project" value="InterPro"/>
</dbReference>
<dbReference type="Proteomes" id="UP001054857">
    <property type="component" value="Unassembled WGS sequence"/>
</dbReference>
<dbReference type="InterPro" id="IPR000086">
    <property type="entry name" value="NUDIX_hydrolase_dom"/>
</dbReference>
<proteinExistence type="inferred from homology"/>
<evidence type="ECO:0000313" key="12">
    <source>
        <dbReference type="Proteomes" id="UP001054857"/>
    </source>
</evidence>
<dbReference type="SUPFAM" id="SSF140586">
    <property type="entry name" value="Dcp2 domain-like"/>
    <property type="match status" value="1"/>
</dbReference>
<dbReference type="FunFam" id="3.90.79.10:FF:000003">
    <property type="entry name" value="M7GpppN-mRNA hydrolase isoform 2"/>
    <property type="match status" value="1"/>
</dbReference>
<organism evidence="11 12">
    <name type="scientific">Astrephomene gubernaculifera</name>
    <dbReference type="NCBI Taxonomy" id="47775"/>
    <lineage>
        <taxon>Eukaryota</taxon>
        <taxon>Viridiplantae</taxon>
        <taxon>Chlorophyta</taxon>
        <taxon>core chlorophytes</taxon>
        <taxon>Chlorophyceae</taxon>
        <taxon>CS clade</taxon>
        <taxon>Chlamydomonadales</taxon>
        <taxon>Astrephomenaceae</taxon>
        <taxon>Astrephomene</taxon>
    </lineage>
</organism>
<evidence type="ECO:0000256" key="2">
    <source>
        <dbReference type="ARBA" id="ARBA00004496"/>
    </source>
</evidence>
<feature type="compositionally biased region" description="Gly residues" evidence="9">
    <location>
        <begin position="378"/>
        <end position="393"/>
    </location>
</feature>
<dbReference type="SMART" id="SM01125">
    <property type="entry name" value="DCP2"/>
    <property type="match status" value="1"/>
</dbReference>
<feature type="region of interest" description="Disordered" evidence="9">
    <location>
        <begin position="313"/>
        <end position="337"/>
    </location>
</feature>
<sequence length="496" mass="53424">MSTLDCGNPTSVPPEEPPKELLEELCAKFILTAPKDALSKDKLFFLVEQAWWYYEDKVRPASSLNLKHYSSYTTFAEPLFRKCEALVPLRPNLQSYLEDYRRYKQSIPVFGAILLDSAMEQVLLVRGNKSSMGWGFPRGKVNEGELEADCAIREVLEETGYDIRSKLREGDYLEVTADGKRHKLYLVTGLDPNTQEFEPHSKWEIGAYAWHRVDALPATAEEASQVYMSADGVRHRFFMIHPFVGRLRKWIEKRKRQLAANRSQQSQSQSAAYGGGSGGGGVTTTTNNNNGWSITSSTASSMLLPLRDLLLQQQQQQQAGQQPAPALSPAAPATPMCSSVMSSSAVTAAAAAAAAAVAGAGVVASSSTASLYNACAGGSSGGGAAGRQGQGRKGIGRSAAEGASSGVAVPPPQQQQGSSTVPTLLRQTSRKGAKSPGSQRPQQQQQQGRRVSQQGQGQVQQQRQERSSAGIASSVANMSNFRFDRDLILSCFAAVA</sequence>
<dbReference type="PANTHER" id="PTHR23114:SF17">
    <property type="entry name" value="M7GPPPN-MRNA HYDROLASE"/>
    <property type="match status" value="1"/>
</dbReference>
<name>A0AAD3DQP0_9CHLO</name>
<dbReference type="Gene3D" id="1.10.10.1050">
    <property type="entry name" value="Dcp2, box A domain"/>
    <property type="match status" value="1"/>
</dbReference>
<dbReference type="InterPro" id="IPR044099">
    <property type="entry name" value="Dcp2_NUDIX"/>
</dbReference>
<dbReference type="PROSITE" id="PS51462">
    <property type="entry name" value="NUDIX"/>
    <property type="match status" value="1"/>
</dbReference>
<dbReference type="Gene3D" id="3.90.79.10">
    <property type="entry name" value="Nucleoside Triphosphate Pyrophosphohydrolase"/>
    <property type="match status" value="1"/>
</dbReference>
<reference evidence="11 12" key="1">
    <citation type="journal article" date="2021" name="Sci. Rep.">
        <title>Genome sequencing of the multicellular alga Astrephomene provides insights into convergent evolution of germ-soma differentiation.</title>
        <authorList>
            <person name="Yamashita S."/>
            <person name="Yamamoto K."/>
            <person name="Matsuzaki R."/>
            <person name="Suzuki S."/>
            <person name="Yamaguchi H."/>
            <person name="Hirooka S."/>
            <person name="Minakuchi Y."/>
            <person name="Miyagishima S."/>
            <person name="Kawachi M."/>
            <person name="Toyoda A."/>
            <person name="Nozaki H."/>
        </authorList>
    </citation>
    <scope>NUCLEOTIDE SEQUENCE [LARGE SCALE GENOMIC DNA]</scope>
    <source>
        <strain evidence="11 12">NIES-4017</strain>
    </source>
</reference>
<evidence type="ECO:0000256" key="9">
    <source>
        <dbReference type="SAM" id="MobiDB-lite"/>
    </source>
</evidence>
<evidence type="ECO:0000256" key="4">
    <source>
        <dbReference type="ARBA" id="ARBA00022490"/>
    </source>
</evidence>
<feature type="compositionally biased region" description="Low complexity" evidence="9">
    <location>
        <begin position="396"/>
        <end position="423"/>
    </location>
</feature>
<feature type="compositionally biased region" description="Low complexity" evidence="9">
    <location>
        <begin position="259"/>
        <end position="272"/>
    </location>
</feature>
<feature type="region of interest" description="Disordered" evidence="9">
    <location>
        <begin position="378"/>
        <end position="471"/>
    </location>
</feature>
<feature type="compositionally biased region" description="Gly residues" evidence="9">
    <location>
        <begin position="273"/>
        <end position="282"/>
    </location>
</feature>
<evidence type="ECO:0000256" key="5">
    <source>
        <dbReference type="ARBA" id="ARBA00022723"/>
    </source>
</evidence>
<keyword evidence="7" id="KW-0694">RNA-binding</keyword>